<organism evidence="2 3">
    <name type="scientific">Corynespora cassiicola Philippines</name>
    <dbReference type="NCBI Taxonomy" id="1448308"/>
    <lineage>
        <taxon>Eukaryota</taxon>
        <taxon>Fungi</taxon>
        <taxon>Dikarya</taxon>
        <taxon>Ascomycota</taxon>
        <taxon>Pezizomycotina</taxon>
        <taxon>Dothideomycetes</taxon>
        <taxon>Pleosporomycetidae</taxon>
        <taxon>Pleosporales</taxon>
        <taxon>Corynesporascaceae</taxon>
        <taxon>Corynespora</taxon>
    </lineage>
</organism>
<reference evidence="2 3" key="1">
    <citation type="journal article" date="2018" name="Front. Microbiol.">
        <title>Genome-Wide Analysis of Corynespora cassiicola Leaf Fall Disease Putative Effectors.</title>
        <authorList>
            <person name="Lopez D."/>
            <person name="Ribeiro S."/>
            <person name="Label P."/>
            <person name="Fumanal B."/>
            <person name="Venisse J.S."/>
            <person name="Kohler A."/>
            <person name="de Oliveira R.R."/>
            <person name="Labutti K."/>
            <person name="Lipzen A."/>
            <person name="Lail K."/>
            <person name="Bauer D."/>
            <person name="Ohm R.A."/>
            <person name="Barry K.W."/>
            <person name="Spatafora J."/>
            <person name="Grigoriev I.V."/>
            <person name="Martin F.M."/>
            <person name="Pujade-Renaud V."/>
        </authorList>
    </citation>
    <scope>NUCLEOTIDE SEQUENCE [LARGE SCALE GENOMIC DNA]</scope>
    <source>
        <strain evidence="2 3">Philippines</strain>
    </source>
</reference>
<dbReference type="AlphaFoldDB" id="A0A2T2P7B9"/>
<accession>A0A2T2P7B9</accession>
<dbReference type="Proteomes" id="UP000240883">
    <property type="component" value="Unassembled WGS sequence"/>
</dbReference>
<keyword evidence="1" id="KW-0812">Transmembrane</keyword>
<keyword evidence="1" id="KW-1133">Transmembrane helix</keyword>
<feature type="transmembrane region" description="Helical" evidence="1">
    <location>
        <begin position="112"/>
        <end position="137"/>
    </location>
</feature>
<keyword evidence="3" id="KW-1185">Reference proteome</keyword>
<proteinExistence type="predicted"/>
<feature type="transmembrane region" description="Helical" evidence="1">
    <location>
        <begin position="33"/>
        <end position="56"/>
    </location>
</feature>
<sequence>MSEVEDPFVKRGFWINTHQGPVLGTTITVESTVANVIIALLTVLITGALAQLWNLLTFLYHQARAKGGPSDGLFWQQQALLRTLPTPASFISNYIKLWWVWRGRANRPFARSILPTLPAILFVIGTVASGIFSAYAVDTSNIEVLVKSPLCGRWSTDQLGLDSTRYMRLAPVIQAYNTDCYQDTEKLPSRCHNTFVKPNVSITWNAAECPWDKSMCLQPSLPAVSMDSGLLDLSHFGFNIEPQNGVMFRKKTVCNVLPLDPYLTVHSSADFLLDTDREPLPDEKVIALNYTLSLDPDSGTISAYPYVASMIEVNVSRSYKTEGSISWAESSYPTYHNTTLARIIPIAAMNRTDADVAVNVIWLNNVQYTKSNSDPLFSAHTRRNWTKSGWEGFKSDHPAGAVGCAVQYQFCIKRKDKDDLCTELMGLPETITRDTWPEATEIQLLILQLLRDISTEMDVSTGPYFGVIQAAELSDDHWKTEVIGWETFAWAGIQTLLADYAIGPKGHDPDADQYMIWPTTKAEKELCGSMRMRKSGGFA</sequence>
<evidence type="ECO:0000256" key="1">
    <source>
        <dbReference type="SAM" id="Phobius"/>
    </source>
</evidence>
<gene>
    <name evidence="2" type="ORF">BS50DRAFT_616909</name>
</gene>
<evidence type="ECO:0000313" key="3">
    <source>
        <dbReference type="Proteomes" id="UP000240883"/>
    </source>
</evidence>
<name>A0A2T2P7B9_CORCC</name>
<dbReference type="EMBL" id="KZ678129">
    <property type="protein sequence ID" value="PSN73567.1"/>
    <property type="molecule type" value="Genomic_DNA"/>
</dbReference>
<keyword evidence="1" id="KW-0472">Membrane</keyword>
<protein>
    <submittedName>
        <fullName evidence="2">Uncharacterized protein</fullName>
    </submittedName>
</protein>
<dbReference type="OrthoDB" id="3540210at2759"/>
<evidence type="ECO:0000313" key="2">
    <source>
        <dbReference type="EMBL" id="PSN73567.1"/>
    </source>
</evidence>